<gene>
    <name evidence="7" type="ORF">SFOMI_2716</name>
</gene>
<dbReference type="PIRSF" id="PIRSF000137">
    <property type="entry name" value="Alcohol_oxidase"/>
    <property type="match status" value="1"/>
</dbReference>
<reference evidence="7 8" key="1">
    <citation type="journal article" date="2013" name="Biodegradation">
        <title>Occurrence of 4-tert-butylphenol (4-t-BP) biodegradation in an aquatic sample caused by the presence of Spirodela polyrrhiza and isolation of a 4-t-BP-utilizing bacterium.</title>
        <authorList>
            <person name="Ogata Y."/>
            <person name="Toyama T."/>
            <person name="Yu N."/>
            <person name="Wang X."/>
            <person name="Sei K."/>
            <person name="Ike M."/>
        </authorList>
    </citation>
    <scope>NUCLEOTIDE SEQUENCE [LARGE SCALE GENOMIC DNA]</scope>
    <source>
        <strain evidence="7 8">OMI</strain>
    </source>
</reference>
<dbReference type="Pfam" id="PF05199">
    <property type="entry name" value="GMC_oxred_C"/>
    <property type="match status" value="1"/>
</dbReference>
<evidence type="ECO:0000256" key="1">
    <source>
        <dbReference type="ARBA" id="ARBA00001974"/>
    </source>
</evidence>
<dbReference type="PANTHER" id="PTHR11552">
    <property type="entry name" value="GLUCOSE-METHANOL-CHOLINE GMC OXIDOREDUCTASE"/>
    <property type="match status" value="1"/>
</dbReference>
<proteinExistence type="inferred from homology"/>
<dbReference type="EC" id="1.1.99.1" evidence="7"/>
<dbReference type="Proteomes" id="UP000221538">
    <property type="component" value="Unassembled WGS sequence"/>
</dbReference>
<dbReference type="AlphaFoldDB" id="A0A292ZGW6"/>
<reference evidence="7 8" key="2">
    <citation type="journal article" date="2013" name="Environ. Sci. Technol.">
        <title>The 4-tert-butylphenol-utilizing bacterium Sphingobium fuliginis OMI can degrade bisphenols via phenolic ring hydroxylation and meta-cleavage pathway.</title>
        <authorList>
            <person name="Ogata Y."/>
            <person name="Goda S."/>
            <person name="Toyama T."/>
            <person name="Sei K."/>
            <person name="Ike M."/>
        </authorList>
    </citation>
    <scope>NUCLEOTIDE SEQUENCE [LARGE SCALE GENOMIC DNA]</scope>
    <source>
        <strain evidence="7 8">OMI</strain>
    </source>
</reference>
<evidence type="ECO:0000313" key="7">
    <source>
        <dbReference type="EMBL" id="GAY22161.1"/>
    </source>
</evidence>
<keyword evidence="3" id="KW-0285">Flavoprotein</keyword>
<feature type="domain" description="Glucose-methanol-choline oxidoreductase N-terminal" evidence="6">
    <location>
        <begin position="252"/>
        <end position="266"/>
    </location>
</feature>
<dbReference type="SUPFAM" id="SSF51905">
    <property type="entry name" value="FAD/NAD(P)-binding domain"/>
    <property type="match status" value="1"/>
</dbReference>
<dbReference type="InterPro" id="IPR007867">
    <property type="entry name" value="GMC_OxRtase_C"/>
</dbReference>
<comment type="similarity">
    <text evidence="2">Belongs to the GMC oxidoreductase family.</text>
</comment>
<evidence type="ECO:0000313" key="8">
    <source>
        <dbReference type="Proteomes" id="UP000221538"/>
    </source>
</evidence>
<comment type="cofactor">
    <cofactor evidence="1 5">
        <name>FAD</name>
        <dbReference type="ChEBI" id="CHEBI:57692"/>
    </cofactor>
</comment>
<dbReference type="RefSeq" id="WP_099186059.1">
    <property type="nucleotide sequence ID" value="NZ_BEWI01000032.1"/>
</dbReference>
<comment type="caution">
    <text evidence="7">The sequence shown here is derived from an EMBL/GenBank/DDBJ whole genome shotgun (WGS) entry which is preliminary data.</text>
</comment>
<keyword evidence="4 5" id="KW-0274">FAD</keyword>
<dbReference type="InterPro" id="IPR000172">
    <property type="entry name" value="GMC_OxRdtase_N"/>
</dbReference>
<sequence>MWDYIIIGAGSAGCVLANRLSEDPRNRVLLIEAGGSADALRFKIPALGPLAAIGRKDSDWMLFTEPDPSRNNRVDRMPRGKVMGGSSAINGTIYVRGNRGDYDHWAQLGCTGWDYDSLLSSFKAIEGDRSGTSAVYGHEGPLHISQTRGAHPLAKVFIDAMGELGVRANSNYNGETQEGASLAHVNQRRGWRWSAARAFVDPIRSRKNLEIFTGCQARRIVIEEGRAVGIEIERGGEIRVERCQRELIVSASAYNSPKLLMLSGVGDPDQLAAHGIAVQAALPGVGRNLQEHPNCAIKAYVSVPTHNMEMGKVARLRHGARFGLMGAGPASYIFPAISFVSLRPESEYPDLQFHFGAFAADPTPQGPKMLDRPAITIQPNVNRSQSRGHVTLRSADPGAPPVIQHNMLESRYDLDTLMAGVKFARLLLRTAAFKPYFQGEHVPGPGVENDEALEAFVRANANPCYHASGSLKMGIDPLAVVDPRLRVRGVKGLRVVDSSIIPQVPSGNINAISMVIGAKGADMILQDNRG</sequence>
<dbReference type="Gene3D" id="3.30.560.10">
    <property type="entry name" value="Glucose Oxidase, domain 3"/>
    <property type="match status" value="1"/>
</dbReference>
<dbReference type="GO" id="GO:0050660">
    <property type="term" value="F:flavin adenine dinucleotide binding"/>
    <property type="evidence" value="ECO:0007669"/>
    <property type="project" value="InterPro"/>
</dbReference>
<dbReference type="InterPro" id="IPR036188">
    <property type="entry name" value="FAD/NAD-bd_sf"/>
</dbReference>
<evidence type="ECO:0000256" key="4">
    <source>
        <dbReference type="ARBA" id="ARBA00022827"/>
    </source>
</evidence>
<keyword evidence="7" id="KW-0560">Oxidoreductase</keyword>
<feature type="binding site" evidence="5">
    <location>
        <position position="82"/>
    </location>
    <ligand>
        <name>FAD</name>
        <dbReference type="ChEBI" id="CHEBI:57692"/>
    </ligand>
</feature>
<dbReference type="InterPro" id="IPR012132">
    <property type="entry name" value="GMC_OxRdtase"/>
</dbReference>
<dbReference type="SUPFAM" id="SSF54373">
    <property type="entry name" value="FAD-linked reductases, C-terminal domain"/>
    <property type="match status" value="1"/>
</dbReference>
<accession>A0A292ZGW6</accession>
<dbReference type="Pfam" id="PF00732">
    <property type="entry name" value="GMC_oxred_N"/>
    <property type="match status" value="1"/>
</dbReference>
<evidence type="ECO:0000256" key="2">
    <source>
        <dbReference type="ARBA" id="ARBA00010790"/>
    </source>
</evidence>
<dbReference type="PANTHER" id="PTHR11552:SF147">
    <property type="entry name" value="CHOLINE DEHYDROGENASE, MITOCHONDRIAL"/>
    <property type="match status" value="1"/>
</dbReference>
<dbReference type="EMBL" id="BEWI01000032">
    <property type="protein sequence ID" value="GAY22161.1"/>
    <property type="molecule type" value="Genomic_DNA"/>
</dbReference>
<dbReference type="GO" id="GO:0008812">
    <property type="term" value="F:choline dehydrogenase activity"/>
    <property type="evidence" value="ECO:0007669"/>
    <property type="project" value="UniProtKB-EC"/>
</dbReference>
<organism evidence="7 8">
    <name type="scientific">Sphingobium fuliginis (strain ATCC 27551)</name>
    <dbReference type="NCBI Taxonomy" id="336203"/>
    <lineage>
        <taxon>Bacteria</taxon>
        <taxon>Pseudomonadati</taxon>
        <taxon>Pseudomonadota</taxon>
        <taxon>Alphaproteobacteria</taxon>
        <taxon>Sphingomonadales</taxon>
        <taxon>Sphingomonadaceae</taxon>
        <taxon>Sphingobium</taxon>
    </lineage>
</organism>
<dbReference type="Gene3D" id="3.50.50.60">
    <property type="entry name" value="FAD/NAD(P)-binding domain"/>
    <property type="match status" value="1"/>
</dbReference>
<evidence type="ECO:0000259" key="6">
    <source>
        <dbReference type="PROSITE" id="PS00624"/>
    </source>
</evidence>
<protein>
    <submittedName>
        <fullName evidence="7">Choline dehydrogenase</fullName>
        <ecNumber evidence="7">1.1.99.1</ecNumber>
    </submittedName>
</protein>
<name>A0A292ZGW6_SPHSA</name>
<evidence type="ECO:0000256" key="5">
    <source>
        <dbReference type="PIRSR" id="PIRSR000137-2"/>
    </source>
</evidence>
<dbReference type="PROSITE" id="PS00624">
    <property type="entry name" value="GMC_OXRED_2"/>
    <property type="match status" value="1"/>
</dbReference>
<evidence type="ECO:0000256" key="3">
    <source>
        <dbReference type="ARBA" id="ARBA00022630"/>
    </source>
</evidence>